<dbReference type="PANTHER" id="PTHR43617:SF2">
    <property type="entry name" value="UPF0039 PROTEIN SLL0451"/>
    <property type="match status" value="1"/>
</dbReference>
<name>A0ABQ2E3Y4_9ACTN</name>
<dbReference type="Proteomes" id="UP000660265">
    <property type="component" value="Unassembled WGS sequence"/>
</dbReference>
<dbReference type="PROSITE" id="PS51186">
    <property type="entry name" value="GNAT"/>
    <property type="match status" value="1"/>
</dbReference>
<dbReference type="CDD" id="cd04301">
    <property type="entry name" value="NAT_SF"/>
    <property type="match status" value="1"/>
</dbReference>
<evidence type="ECO:0000313" key="3">
    <source>
        <dbReference type="Proteomes" id="UP000660265"/>
    </source>
</evidence>
<dbReference type="Gene3D" id="3.40.630.30">
    <property type="match status" value="1"/>
</dbReference>
<dbReference type="SUPFAM" id="SSF55729">
    <property type="entry name" value="Acyl-CoA N-acyltransferases (Nat)"/>
    <property type="match status" value="1"/>
</dbReference>
<dbReference type="InterPro" id="IPR000182">
    <property type="entry name" value="GNAT_dom"/>
</dbReference>
<organism evidence="2 3">
    <name type="scientific">Streptomyces camponoticapitis</name>
    <dbReference type="NCBI Taxonomy" id="1616125"/>
    <lineage>
        <taxon>Bacteria</taxon>
        <taxon>Bacillati</taxon>
        <taxon>Actinomycetota</taxon>
        <taxon>Actinomycetes</taxon>
        <taxon>Kitasatosporales</taxon>
        <taxon>Streptomycetaceae</taxon>
        <taxon>Streptomyces</taxon>
    </lineage>
</organism>
<dbReference type="RefSeq" id="WP_189106769.1">
    <property type="nucleotide sequence ID" value="NZ_BMMV01000004.1"/>
</dbReference>
<gene>
    <name evidence="2" type="ORF">GCM10011583_17760</name>
</gene>
<protein>
    <submittedName>
        <fullName evidence="2">N-acetyltransferase</fullName>
    </submittedName>
</protein>
<dbReference type="InterPro" id="IPR050276">
    <property type="entry name" value="MshD_Acetyltransferase"/>
</dbReference>
<dbReference type="EMBL" id="BMMV01000004">
    <property type="protein sequence ID" value="GGJ86666.1"/>
    <property type="molecule type" value="Genomic_DNA"/>
</dbReference>
<dbReference type="Pfam" id="PF00583">
    <property type="entry name" value="Acetyltransf_1"/>
    <property type="match status" value="1"/>
</dbReference>
<sequence>MDLRIRAMTPDDCEAVAAVRIDGWRWAYAGLMPRAYLDALSVEADAARRRGRLADGDGTVVNVVAERDGAVVGWACFGPCRDEDAPPGAEELYALYVRPDNVSTGVGRALMDTWLERATAGGRSPLLLWVLEENDRARRFYEKAGFTPDGAREPFEAGGVDVPEVRYARTLTRAG</sequence>
<evidence type="ECO:0000259" key="1">
    <source>
        <dbReference type="PROSITE" id="PS51186"/>
    </source>
</evidence>
<accession>A0ABQ2E3Y4</accession>
<dbReference type="InterPro" id="IPR016181">
    <property type="entry name" value="Acyl_CoA_acyltransferase"/>
</dbReference>
<evidence type="ECO:0000313" key="2">
    <source>
        <dbReference type="EMBL" id="GGJ86666.1"/>
    </source>
</evidence>
<reference evidence="3" key="1">
    <citation type="journal article" date="2019" name="Int. J. Syst. Evol. Microbiol.">
        <title>The Global Catalogue of Microorganisms (GCM) 10K type strain sequencing project: providing services to taxonomists for standard genome sequencing and annotation.</title>
        <authorList>
            <consortium name="The Broad Institute Genomics Platform"/>
            <consortium name="The Broad Institute Genome Sequencing Center for Infectious Disease"/>
            <person name="Wu L."/>
            <person name="Ma J."/>
        </authorList>
    </citation>
    <scope>NUCLEOTIDE SEQUENCE [LARGE SCALE GENOMIC DNA]</scope>
    <source>
        <strain evidence="3">CGMCC 4.7275</strain>
    </source>
</reference>
<keyword evidence="3" id="KW-1185">Reference proteome</keyword>
<dbReference type="PANTHER" id="PTHR43617">
    <property type="entry name" value="L-AMINO ACID N-ACETYLTRANSFERASE"/>
    <property type="match status" value="1"/>
</dbReference>
<feature type="domain" description="N-acetyltransferase" evidence="1">
    <location>
        <begin position="3"/>
        <end position="172"/>
    </location>
</feature>
<comment type="caution">
    <text evidence="2">The sequence shown here is derived from an EMBL/GenBank/DDBJ whole genome shotgun (WGS) entry which is preliminary data.</text>
</comment>
<proteinExistence type="predicted"/>